<evidence type="ECO:0000313" key="2">
    <source>
        <dbReference type="Proteomes" id="UP000302218"/>
    </source>
</evidence>
<accession>A0A4P8WIG0</accession>
<evidence type="ECO:0000313" key="1">
    <source>
        <dbReference type="EMBL" id="QCS43014.1"/>
    </source>
</evidence>
<dbReference type="KEGG" id="nvr:FEJ81_11835"/>
<dbReference type="AlphaFoldDB" id="A0A4P8WIG0"/>
<proteinExistence type="predicted"/>
<name>A0A4P8WIG0_9EURY</name>
<dbReference type="EMBL" id="CP040330">
    <property type="protein sequence ID" value="QCS43014.1"/>
    <property type="molecule type" value="Genomic_DNA"/>
</dbReference>
<dbReference type="RefSeq" id="WP_138245485.1">
    <property type="nucleotide sequence ID" value="NZ_CP040330.1"/>
</dbReference>
<dbReference type="GeneID" id="40265974"/>
<sequence length="92" mass="9987">MATEIYSTDFKPESGKIVELPSNIKRITTDRLGSPQLGYGTLHIGVGGIGEITEYVILAVDEGEIELESGSQFLAVDCATEKAFYAVPRSEY</sequence>
<protein>
    <submittedName>
        <fullName evidence="1">Uncharacterized protein</fullName>
    </submittedName>
</protein>
<organism evidence="1 2">
    <name type="scientific">Natrinema versiforme</name>
    <dbReference type="NCBI Taxonomy" id="88724"/>
    <lineage>
        <taxon>Archaea</taxon>
        <taxon>Methanobacteriati</taxon>
        <taxon>Methanobacteriota</taxon>
        <taxon>Stenosarchaea group</taxon>
        <taxon>Halobacteria</taxon>
        <taxon>Halobacteriales</taxon>
        <taxon>Natrialbaceae</taxon>
        <taxon>Natrinema</taxon>
    </lineage>
</organism>
<dbReference type="Proteomes" id="UP000302218">
    <property type="component" value="Chromosome"/>
</dbReference>
<reference evidence="2" key="1">
    <citation type="submission" date="2019-05" db="EMBL/GenBank/DDBJ databases">
        <title>Genome sequence and methylation pattern of the halophilic Archaeon Natrinema versiforme BOL5-4.</title>
        <authorList>
            <person name="DasSarma P."/>
            <person name="Anton B.P."/>
            <person name="DasSarma S.L."/>
            <person name="Martinez F.L."/>
            <person name="Guzman D."/>
            <person name="Roberts R.J."/>
            <person name="DasSarma S."/>
        </authorList>
    </citation>
    <scope>NUCLEOTIDE SEQUENCE [LARGE SCALE GENOMIC DNA]</scope>
    <source>
        <strain evidence="2">BOL5-4</strain>
    </source>
</reference>
<gene>
    <name evidence="1" type="ORF">FEJ81_11835</name>
</gene>